<keyword evidence="1" id="KW-0347">Helicase</keyword>
<dbReference type="GO" id="GO:0005524">
    <property type="term" value="F:ATP binding"/>
    <property type="evidence" value="ECO:0007669"/>
    <property type="project" value="UniProtKB-KW"/>
</dbReference>
<dbReference type="GO" id="GO:0000723">
    <property type="term" value="P:telomere maintenance"/>
    <property type="evidence" value="ECO:0007669"/>
    <property type="project" value="InterPro"/>
</dbReference>
<dbReference type="GO" id="GO:0006281">
    <property type="term" value="P:DNA repair"/>
    <property type="evidence" value="ECO:0007669"/>
    <property type="project" value="UniProtKB-KW"/>
</dbReference>
<feature type="domain" description="DNA helicase Pif1-like DEAD-box helicase" evidence="2">
    <location>
        <begin position="92"/>
        <end position="186"/>
    </location>
</feature>
<name>A0A4C1SCG9_EUMVA</name>
<gene>
    <name evidence="3" type="ORF">EVAR_28636_1</name>
</gene>
<evidence type="ECO:0000256" key="1">
    <source>
        <dbReference type="RuleBase" id="RU363044"/>
    </source>
</evidence>
<dbReference type="InterPro" id="IPR010285">
    <property type="entry name" value="DNA_helicase_pif1-like_DEAD"/>
</dbReference>
<protein>
    <recommendedName>
        <fullName evidence="1">ATP-dependent DNA helicase</fullName>
        <ecNumber evidence="1">5.6.2.3</ecNumber>
    </recommendedName>
</protein>
<dbReference type="PANTHER" id="PTHR10492:SF94">
    <property type="entry name" value="ATP-DEPENDENT DNA HELICASE"/>
    <property type="match status" value="1"/>
</dbReference>
<reference evidence="3 4" key="1">
    <citation type="journal article" date="2019" name="Commun. Biol.">
        <title>The bagworm genome reveals a unique fibroin gene that provides high tensile strength.</title>
        <authorList>
            <person name="Kono N."/>
            <person name="Nakamura H."/>
            <person name="Ohtoshi R."/>
            <person name="Tomita M."/>
            <person name="Numata K."/>
            <person name="Arakawa K."/>
        </authorList>
    </citation>
    <scope>NUCLEOTIDE SEQUENCE [LARGE SCALE GENOMIC DNA]</scope>
</reference>
<organism evidence="3 4">
    <name type="scientific">Eumeta variegata</name>
    <name type="common">Bagworm moth</name>
    <name type="synonym">Eumeta japonica</name>
    <dbReference type="NCBI Taxonomy" id="151549"/>
    <lineage>
        <taxon>Eukaryota</taxon>
        <taxon>Metazoa</taxon>
        <taxon>Ecdysozoa</taxon>
        <taxon>Arthropoda</taxon>
        <taxon>Hexapoda</taxon>
        <taxon>Insecta</taxon>
        <taxon>Pterygota</taxon>
        <taxon>Neoptera</taxon>
        <taxon>Endopterygota</taxon>
        <taxon>Lepidoptera</taxon>
        <taxon>Glossata</taxon>
        <taxon>Ditrysia</taxon>
        <taxon>Tineoidea</taxon>
        <taxon>Psychidae</taxon>
        <taxon>Oiketicinae</taxon>
        <taxon>Eumeta</taxon>
    </lineage>
</organism>
<dbReference type="EMBL" id="BGZK01003309">
    <property type="protein sequence ID" value="GBO99804.1"/>
    <property type="molecule type" value="Genomic_DNA"/>
</dbReference>
<comment type="catalytic activity">
    <reaction evidence="1">
        <text>ATP + H2O = ADP + phosphate + H(+)</text>
        <dbReference type="Rhea" id="RHEA:13065"/>
        <dbReference type="ChEBI" id="CHEBI:15377"/>
        <dbReference type="ChEBI" id="CHEBI:15378"/>
        <dbReference type="ChEBI" id="CHEBI:30616"/>
        <dbReference type="ChEBI" id="CHEBI:43474"/>
        <dbReference type="ChEBI" id="CHEBI:456216"/>
        <dbReference type="EC" id="5.6.2.3"/>
    </reaction>
</comment>
<evidence type="ECO:0000313" key="4">
    <source>
        <dbReference type="Proteomes" id="UP000299102"/>
    </source>
</evidence>
<comment type="similarity">
    <text evidence="1">Belongs to the helicase family.</text>
</comment>
<dbReference type="OrthoDB" id="1728974at2759"/>
<dbReference type="AlphaFoldDB" id="A0A4C1SCG9"/>
<dbReference type="Pfam" id="PF05970">
    <property type="entry name" value="PIF1"/>
    <property type="match status" value="1"/>
</dbReference>
<keyword evidence="1" id="KW-0227">DNA damage</keyword>
<keyword evidence="1" id="KW-0547">Nucleotide-binding</keyword>
<accession>A0A4C1SCG9</accession>
<dbReference type="GO" id="GO:0006310">
    <property type="term" value="P:DNA recombination"/>
    <property type="evidence" value="ECO:0007669"/>
    <property type="project" value="UniProtKB-KW"/>
</dbReference>
<keyword evidence="1" id="KW-0378">Hydrolase</keyword>
<dbReference type="EC" id="5.6.2.3" evidence="1"/>
<comment type="caution">
    <text evidence="3">The sequence shown here is derived from an EMBL/GenBank/DDBJ whole genome shotgun (WGS) entry which is preliminary data.</text>
</comment>
<dbReference type="STRING" id="151549.A0A4C1SCG9"/>
<dbReference type="GO" id="GO:0043139">
    <property type="term" value="F:5'-3' DNA helicase activity"/>
    <property type="evidence" value="ECO:0007669"/>
    <property type="project" value="UniProtKB-EC"/>
</dbReference>
<dbReference type="GO" id="GO:0016887">
    <property type="term" value="F:ATP hydrolysis activity"/>
    <property type="evidence" value="ECO:0007669"/>
    <property type="project" value="RHEA"/>
</dbReference>
<comment type="cofactor">
    <cofactor evidence="1">
        <name>Mg(2+)</name>
        <dbReference type="ChEBI" id="CHEBI:18420"/>
    </cofactor>
</comment>
<sequence>MYTVEWQKRDVPHAHILIWLETKVRAEQINDVIQAELSNQEVDPELFDVVKTHMVNGPCGSYNSRFRCMKNGICSERFSNSFTTDTVTDAPSGTSKTFLIKLLLAKIRARKNIVIVVGIGNLTPGSKTTHSMFKIPLDLDSMENPFGSLPKNSLKAKVLNSRVVTEAFLAEVEVEAEADAEVRSFASADAKINGGGGISAKYIALTIFDSPSLIKQCNCSSWMFHSGSIILKLSQIISPVCRP</sequence>
<keyword evidence="4" id="KW-1185">Reference proteome</keyword>
<evidence type="ECO:0000313" key="3">
    <source>
        <dbReference type="EMBL" id="GBO99804.1"/>
    </source>
</evidence>
<keyword evidence="1" id="KW-0233">DNA recombination</keyword>
<dbReference type="PANTHER" id="PTHR10492">
    <property type="match status" value="1"/>
</dbReference>
<keyword evidence="1" id="KW-0067">ATP-binding</keyword>
<evidence type="ECO:0000259" key="2">
    <source>
        <dbReference type="Pfam" id="PF05970"/>
    </source>
</evidence>
<dbReference type="Proteomes" id="UP000299102">
    <property type="component" value="Unassembled WGS sequence"/>
</dbReference>
<proteinExistence type="inferred from homology"/>
<keyword evidence="1" id="KW-0234">DNA repair</keyword>